<feature type="region of interest" description="Disordered" evidence="1">
    <location>
        <begin position="606"/>
        <end position="629"/>
    </location>
</feature>
<feature type="region of interest" description="Disordered" evidence="1">
    <location>
        <begin position="353"/>
        <end position="375"/>
    </location>
</feature>
<evidence type="ECO:0000313" key="3">
    <source>
        <dbReference type="Proteomes" id="UP000245609"/>
    </source>
</evidence>
<feature type="region of interest" description="Disordered" evidence="1">
    <location>
        <begin position="459"/>
        <end position="502"/>
    </location>
</feature>
<feature type="compositionally biased region" description="Low complexity" evidence="1">
    <location>
        <begin position="213"/>
        <end position="222"/>
    </location>
</feature>
<feature type="compositionally biased region" description="Polar residues" evidence="1">
    <location>
        <begin position="459"/>
        <end position="485"/>
    </location>
</feature>
<protein>
    <submittedName>
        <fullName evidence="2">Uncharacterized protein</fullName>
    </submittedName>
</protein>
<sequence>MPKPSYRNSSKKKQHSLDFVAPSASSLSSALSKPSDTPLMHTSQTSVTSLNEIDHSSGLSEACTPKKIPILPAIQPSFQRLDPSANLVKVYEQIYTKISSLYSATNPSHDIDTSFGDKYQKIISKKPYSPYLTALDQIPYQPPSLSPPNYINPSELYCTYNSPVGINPPYLPLNFLGNPPLPYLQISRLPETSAVSNNNLSLTNKATNFSQITQTSKSQPSKNKPKSTLSRKKINKYNHDKNQNMPRATKTVLGNTILPNTLINTASLIHPHSNPHFFPIRYQPPLKPIPAKIPVSLLANKSAPFQFFSNQINPPAPCDILRLKLFGQTPSASKLILDRLLNVLKSDFTDSTLSNSNLSQVSNSSSHLSLPRNTLEPQKNIPYSQKIQDKQLFANLILKISNLLASKVDCLEKHNGFNKSQIKAKASDKLVFSDISREILDFLSSSSASATELLGSGTLIQNSDTPNINGSLEPNTKSTTTSDATFQHDPLEPGGSNKQTSDIENTQNVCLNDEHVSIFKNDFVGSSTKISDPAQHTLESMFYKMGSKIGQYLIKSKQQSNKDHDDSLSTVLKTSSNQLSNSMNLLYNTTNGSLENESNQICTAFSNQKEQESSNILNPNNQNDKRRHKRKLLPKTQKGGFSGEFSIKRHISSEKTLTKSSHLIELYNSLSFITNQEPSKSNTFENTNTNLETSVSSQKQSEIYNNFSSSNQYLTKWVGNPLGINPKEFNI</sequence>
<feature type="region of interest" description="Disordered" evidence="1">
    <location>
        <begin position="1"/>
        <end position="49"/>
    </location>
</feature>
<feature type="compositionally biased region" description="Polar residues" evidence="1">
    <location>
        <begin position="40"/>
        <end position="49"/>
    </location>
</feature>
<evidence type="ECO:0000256" key="1">
    <source>
        <dbReference type="SAM" id="MobiDB-lite"/>
    </source>
</evidence>
<feature type="compositionally biased region" description="Polar residues" evidence="1">
    <location>
        <begin position="606"/>
        <end position="622"/>
    </location>
</feature>
<proteinExistence type="predicted"/>
<name>A0A2T9YSZ0_9FUNG</name>
<feature type="compositionally biased region" description="Low complexity" evidence="1">
    <location>
        <begin position="21"/>
        <end position="35"/>
    </location>
</feature>
<feature type="region of interest" description="Disordered" evidence="1">
    <location>
        <begin position="208"/>
        <end position="244"/>
    </location>
</feature>
<dbReference type="AlphaFoldDB" id="A0A2T9YSZ0"/>
<dbReference type="EMBL" id="MBFS01002559">
    <property type="protein sequence ID" value="PVU95470.1"/>
    <property type="molecule type" value="Genomic_DNA"/>
</dbReference>
<reference evidence="2 3" key="1">
    <citation type="journal article" date="2018" name="MBio">
        <title>Comparative Genomics Reveals the Core Gene Toolbox for the Fungus-Insect Symbiosis.</title>
        <authorList>
            <person name="Wang Y."/>
            <person name="Stata M."/>
            <person name="Wang W."/>
            <person name="Stajich J.E."/>
            <person name="White M.M."/>
            <person name="Moncalvo J.M."/>
        </authorList>
    </citation>
    <scope>NUCLEOTIDE SEQUENCE [LARGE SCALE GENOMIC DNA]</scope>
    <source>
        <strain evidence="2 3">SC-DP-2</strain>
    </source>
</reference>
<feature type="compositionally biased region" description="Basic residues" evidence="1">
    <location>
        <begin position="223"/>
        <end position="236"/>
    </location>
</feature>
<dbReference type="Proteomes" id="UP000245609">
    <property type="component" value="Unassembled WGS sequence"/>
</dbReference>
<feature type="compositionally biased region" description="Low complexity" evidence="1">
    <location>
        <begin position="353"/>
        <end position="373"/>
    </location>
</feature>
<gene>
    <name evidence="2" type="ORF">BB560_005857</name>
</gene>
<evidence type="ECO:0000313" key="2">
    <source>
        <dbReference type="EMBL" id="PVU95470.1"/>
    </source>
</evidence>
<accession>A0A2T9YSZ0</accession>
<keyword evidence="3" id="KW-1185">Reference proteome</keyword>
<organism evidence="2 3">
    <name type="scientific">Smittium megazygosporum</name>
    <dbReference type="NCBI Taxonomy" id="133381"/>
    <lineage>
        <taxon>Eukaryota</taxon>
        <taxon>Fungi</taxon>
        <taxon>Fungi incertae sedis</taxon>
        <taxon>Zoopagomycota</taxon>
        <taxon>Kickxellomycotina</taxon>
        <taxon>Harpellomycetes</taxon>
        <taxon>Harpellales</taxon>
        <taxon>Legeriomycetaceae</taxon>
        <taxon>Smittium</taxon>
    </lineage>
</organism>
<comment type="caution">
    <text evidence="2">The sequence shown here is derived from an EMBL/GenBank/DDBJ whole genome shotgun (WGS) entry which is preliminary data.</text>
</comment>